<reference evidence="1" key="1">
    <citation type="submission" date="2020-10" db="EMBL/GenBank/DDBJ databases">
        <authorList>
            <person name="Gilroy R."/>
        </authorList>
    </citation>
    <scope>NUCLEOTIDE SEQUENCE</scope>
    <source>
        <strain evidence="1">CHK195-26880</strain>
    </source>
</reference>
<sequence length="89" mass="10791">MKYRLYVSGTNGYYNLGTYEPDETIFCLDWLLLEQKTKEKVMAIEVNEEDNIEFPAFLYLGNLADYEDFKRYLNNQDEVRITKQFKKRR</sequence>
<accession>A0A9D1GAT5</accession>
<comment type="caution">
    <text evidence="1">The sequence shown here is derived from an EMBL/GenBank/DDBJ whole genome shotgun (WGS) entry which is preliminary data.</text>
</comment>
<proteinExistence type="predicted"/>
<name>A0A9D1GAT5_9FIRM</name>
<gene>
    <name evidence="1" type="ORF">IAB59_00240</name>
</gene>
<dbReference type="Proteomes" id="UP000886833">
    <property type="component" value="Unassembled WGS sequence"/>
</dbReference>
<protein>
    <submittedName>
        <fullName evidence="1">Uncharacterized protein</fullName>
    </submittedName>
</protein>
<reference evidence="1" key="2">
    <citation type="journal article" date="2021" name="PeerJ">
        <title>Extensive microbial diversity within the chicken gut microbiome revealed by metagenomics and culture.</title>
        <authorList>
            <person name="Gilroy R."/>
            <person name="Ravi A."/>
            <person name="Getino M."/>
            <person name="Pursley I."/>
            <person name="Horton D.L."/>
            <person name="Alikhan N.F."/>
            <person name="Baker D."/>
            <person name="Gharbi K."/>
            <person name="Hall N."/>
            <person name="Watson M."/>
            <person name="Adriaenssens E.M."/>
            <person name="Foster-Nyarko E."/>
            <person name="Jarju S."/>
            <person name="Secka A."/>
            <person name="Antonio M."/>
            <person name="Oren A."/>
            <person name="Chaudhuri R.R."/>
            <person name="La Ragione R."/>
            <person name="Hildebrand F."/>
            <person name="Pallen M.J."/>
        </authorList>
    </citation>
    <scope>NUCLEOTIDE SEQUENCE</scope>
    <source>
        <strain evidence="1">CHK195-26880</strain>
    </source>
</reference>
<organism evidence="1 2">
    <name type="scientific">Candidatus Onthousia faecipullorum</name>
    <dbReference type="NCBI Taxonomy" id="2840887"/>
    <lineage>
        <taxon>Bacteria</taxon>
        <taxon>Bacillati</taxon>
        <taxon>Bacillota</taxon>
        <taxon>Bacilli</taxon>
        <taxon>Candidatus Onthousia</taxon>
    </lineage>
</organism>
<evidence type="ECO:0000313" key="2">
    <source>
        <dbReference type="Proteomes" id="UP000886833"/>
    </source>
</evidence>
<evidence type="ECO:0000313" key="1">
    <source>
        <dbReference type="EMBL" id="HIT36899.1"/>
    </source>
</evidence>
<dbReference type="AlphaFoldDB" id="A0A9D1GAT5"/>
<dbReference type="EMBL" id="DVKQ01000002">
    <property type="protein sequence ID" value="HIT36899.1"/>
    <property type="molecule type" value="Genomic_DNA"/>
</dbReference>